<accession>A0A917R2A5</accession>
<dbReference type="SUPFAM" id="SSF50249">
    <property type="entry name" value="Nucleic acid-binding proteins"/>
    <property type="match status" value="1"/>
</dbReference>
<keyword evidence="3" id="KW-1185">Reference proteome</keyword>
<organism evidence="2 3">
    <name type="scientific">Sphaerisporangium melleum</name>
    <dbReference type="NCBI Taxonomy" id="321316"/>
    <lineage>
        <taxon>Bacteria</taxon>
        <taxon>Bacillati</taxon>
        <taxon>Actinomycetota</taxon>
        <taxon>Actinomycetes</taxon>
        <taxon>Streptosporangiales</taxon>
        <taxon>Streptosporangiaceae</taxon>
        <taxon>Sphaerisporangium</taxon>
    </lineage>
</organism>
<reference evidence="2" key="2">
    <citation type="submission" date="2020-09" db="EMBL/GenBank/DDBJ databases">
        <authorList>
            <person name="Sun Q."/>
            <person name="Ohkuma M."/>
        </authorList>
    </citation>
    <scope>NUCLEOTIDE SEQUENCE</scope>
    <source>
        <strain evidence="2">JCM 13064</strain>
    </source>
</reference>
<dbReference type="RefSeq" id="WP_189163450.1">
    <property type="nucleotide sequence ID" value="NZ_BMNT01000014.1"/>
</dbReference>
<dbReference type="EMBL" id="BMNT01000014">
    <property type="protein sequence ID" value="GGK84149.1"/>
    <property type="molecule type" value="Genomic_DNA"/>
</dbReference>
<reference evidence="2" key="1">
    <citation type="journal article" date="2014" name="Int. J. Syst. Evol. Microbiol.">
        <title>Complete genome sequence of Corynebacterium casei LMG S-19264T (=DSM 44701T), isolated from a smear-ripened cheese.</title>
        <authorList>
            <consortium name="US DOE Joint Genome Institute (JGI-PGF)"/>
            <person name="Walter F."/>
            <person name="Albersmeier A."/>
            <person name="Kalinowski J."/>
            <person name="Ruckert C."/>
        </authorList>
    </citation>
    <scope>NUCLEOTIDE SEQUENCE</scope>
    <source>
        <strain evidence="2">JCM 13064</strain>
    </source>
</reference>
<comment type="caution">
    <text evidence="2">The sequence shown here is derived from an EMBL/GenBank/DDBJ whole genome shotgun (WGS) entry which is preliminary data.</text>
</comment>
<evidence type="ECO:0008006" key="4">
    <source>
        <dbReference type="Google" id="ProtNLM"/>
    </source>
</evidence>
<dbReference type="InterPro" id="IPR012340">
    <property type="entry name" value="NA-bd_OB-fold"/>
</dbReference>
<name>A0A917R2A5_9ACTN</name>
<feature type="compositionally biased region" description="Basic and acidic residues" evidence="1">
    <location>
        <begin position="109"/>
        <end position="119"/>
    </location>
</feature>
<feature type="region of interest" description="Disordered" evidence="1">
    <location>
        <begin position="90"/>
        <end position="153"/>
    </location>
</feature>
<protein>
    <recommendedName>
        <fullName evidence="4">Single-stranded DNA-binding protein</fullName>
    </recommendedName>
</protein>
<evidence type="ECO:0000313" key="2">
    <source>
        <dbReference type="EMBL" id="GGK84149.1"/>
    </source>
</evidence>
<sequence length="153" mass="15822">MSKPPRHKELPSGDVMTMWGLAVRRPAEHPSGKKADGIACVTFDPALGGRVAGWRIDDVVAVEGALHQRYRPGAGGGVSTYEVEVHHAHRLQEHLAKPPGVSAAQGAEPDARSGPDEARPVPGARVAEPSLHGRPAGDPPPGRASSTPGPAPG</sequence>
<proteinExistence type="predicted"/>
<evidence type="ECO:0000256" key="1">
    <source>
        <dbReference type="SAM" id="MobiDB-lite"/>
    </source>
</evidence>
<dbReference type="Proteomes" id="UP000645217">
    <property type="component" value="Unassembled WGS sequence"/>
</dbReference>
<dbReference type="AlphaFoldDB" id="A0A917R2A5"/>
<evidence type="ECO:0000313" key="3">
    <source>
        <dbReference type="Proteomes" id="UP000645217"/>
    </source>
</evidence>
<gene>
    <name evidence="2" type="ORF">GCM10007964_28230</name>
</gene>